<organism evidence="2 3">
    <name type="scientific">Pseudomonas fluorescens</name>
    <dbReference type="NCBI Taxonomy" id="294"/>
    <lineage>
        <taxon>Bacteria</taxon>
        <taxon>Pseudomonadati</taxon>
        <taxon>Pseudomonadota</taxon>
        <taxon>Gammaproteobacteria</taxon>
        <taxon>Pseudomonadales</taxon>
        <taxon>Pseudomonadaceae</taxon>
        <taxon>Pseudomonas</taxon>
    </lineage>
</organism>
<feature type="domain" description="YjiS-like" evidence="1">
    <location>
        <begin position="45"/>
        <end position="80"/>
    </location>
</feature>
<dbReference type="InterPro" id="IPR009506">
    <property type="entry name" value="YjiS-like"/>
</dbReference>
<evidence type="ECO:0000313" key="3">
    <source>
        <dbReference type="Proteomes" id="UP000233564"/>
    </source>
</evidence>
<name>A0A2N1E4A9_PSEFL</name>
<proteinExistence type="predicted"/>
<gene>
    <name evidence="2" type="ORF">CIB54_15675</name>
</gene>
<evidence type="ECO:0000313" key="2">
    <source>
        <dbReference type="EMBL" id="PKH19482.1"/>
    </source>
</evidence>
<dbReference type="Proteomes" id="UP000233564">
    <property type="component" value="Unassembled WGS sequence"/>
</dbReference>
<dbReference type="EMBL" id="NVXX01000021">
    <property type="protein sequence ID" value="PKH19482.1"/>
    <property type="molecule type" value="Genomic_DNA"/>
</dbReference>
<evidence type="ECO:0000259" key="1">
    <source>
        <dbReference type="Pfam" id="PF06568"/>
    </source>
</evidence>
<accession>A0A2N1E4A9</accession>
<comment type="caution">
    <text evidence="2">The sequence shown here is derived from an EMBL/GenBank/DDBJ whole genome shotgun (WGS) entry which is preliminary data.</text>
</comment>
<sequence length="95" mass="11186">MCYIRNIRWIDHRPRHTLASSPLEGEKMKGQKDHGAMARSPLSGLLHIISRWPALHRERRMLAGMSDDALKDIGLNRIDVEQEIHRHFWDDPLRK</sequence>
<dbReference type="Pfam" id="PF06568">
    <property type="entry name" value="YjiS-like"/>
    <property type="match status" value="1"/>
</dbReference>
<protein>
    <submittedName>
        <fullName evidence="2">DUF1127 domain-containing protein</fullName>
    </submittedName>
</protein>
<dbReference type="AlphaFoldDB" id="A0A2N1E4A9"/>
<reference evidence="2 3" key="1">
    <citation type="submission" date="2017-08" db="EMBL/GenBank/DDBJ databases">
        <authorList>
            <person name="de Groot N.N."/>
        </authorList>
    </citation>
    <scope>NUCLEOTIDE SEQUENCE [LARGE SCALE GENOMIC DNA]</scope>
    <source>
        <strain evidence="2 3">PfR 37</strain>
    </source>
</reference>